<sequence>IQDYIKQYVFQNKPLWRIKDYRDALKNIPNLLDLVKNPFLLSLSLEVLPRVVDVEQTQDLSRSRITRVELYDQFVEHWLERDKKRASGNELSPQAKAAYDTLVDGGFTQNGIHFLKELATAIYKEHGGHPVIEYSHIRDYGTWKRAFFSREDEIHLLREACPLIRNGNQYRFIHRSLLEYCFTLAVFDPQKSGQSAKPIALLDASQQGMVYGKDKADLTREISGFREAVTAAIVRNGRDSLGVKPTTTSCMVTAANELEGGPQELKELARRQQEQNEEQNQSLQELKLQIAELKALLTARS</sequence>
<comment type="caution">
    <text evidence="2">The sequence shown here is derived from an EMBL/GenBank/DDBJ whole genome shotgun (WGS) entry which is preliminary data.</text>
</comment>
<dbReference type="EMBL" id="JAAAJA010001111">
    <property type="protein sequence ID" value="KAG0248086.1"/>
    <property type="molecule type" value="Genomic_DNA"/>
</dbReference>
<gene>
    <name evidence="2" type="ORF">BG011_000547</name>
</gene>
<dbReference type="OrthoDB" id="2443807at2759"/>
<keyword evidence="3" id="KW-1185">Reference proteome</keyword>
<proteinExistence type="predicted"/>
<dbReference type="Proteomes" id="UP000726737">
    <property type="component" value="Unassembled WGS sequence"/>
</dbReference>
<dbReference type="AlphaFoldDB" id="A0A9P6TVA5"/>
<evidence type="ECO:0000256" key="1">
    <source>
        <dbReference type="SAM" id="Coils"/>
    </source>
</evidence>
<feature type="non-terminal residue" evidence="2">
    <location>
        <position position="1"/>
    </location>
</feature>
<feature type="coiled-coil region" evidence="1">
    <location>
        <begin position="265"/>
        <end position="296"/>
    </location>
</feature>
<organism evidence="2 3">
    <name type="scientific">Mortierella polycephala</name>
    <dbReference type="NCBI Taxonomy" id="41804"/>
    <lineage>
        <taxon>Eukaryota</taxon>
        <taxon>Fungi</taxon>
        <taxon>Fungi incertae sedis</taxon>
        <taxon>Mucoromycota</taxon>
        <taxon>Mortierellomycotina</taxon>
        <taxon>Mortierellomycetes</taxon>
        <taxon>Mortierellales</taxon>
        <taxon>Mortierellaceae</taxon>
        <taxon>Mortierella</taxon>
    </lineage>
</organism>
<evidence type="ECO:0000313" key="2">
    <source>
        <dbReference type="EMBL" id="KAG0248086.1"/>
    </source>
</evidence>
<name>A0A9P6TVA5_9FUNG</name>
<evidence type="ECO:0000313" key="3">
    <source>
        <dbReference type="Proteomes" id="UP000726737"/>
    </source>
</evidence>
<reference evidence="2" key="1">
    <citation type="journal article" date="2020" name="Fungal Divers.">
        <title>Resolving the Mortierellaceae phylogeny through synthesis of multi-gene phylogenetics and phylogenomics.</title>
        <authorList>
            <person name="Vandepol N."/>
            <person name="Liber J."/>
            <person name="Desiro A."/>
            <person name="Na H."/>
            <person name="Kennedy M."/>
            <person name="Barry K."/>
            <person name="Grigoriev I.V."/>
            <person name="Miller A.N."/>
            <person name="O'Donnell K."/>
            <person name="Stajich J.E."/>
            <person name="Bonito G."/>
        </authorList>
    </citation>
    <scope>NUCLEOTIDE SEQUENCE</scope>
    <source>
        <strain evidence="2">KOD948</strain>
    </source>
</reference>
<protein>
    <submittedName>
        <fullName evidence="2">Uncharacterized protein</fullName>
    </submittedName>
</protein>
<accession>A0A9P6TVA5</accession>
<keyword evidence="1" id="KW-0175">Coiled coil</keyword>